<proteinExistence type="predicted"/>
<organism evidence="2 3">
    <name type="scientific">Mesorhizobium plurifarium</name>
    <dbReference type="NCBI Taxonomy" id="69974"/>
    <lineage>
        <taxon>Bacteria</taxon>
        <taxon>Pseudomonadati</taxon>
        <taxon>Pseudomonadota</taxon>
        <taxon>Alphaproteobacteria</taxon>
        <taxon>Hyphomicrobiales</taxon>
        <taxon>Phyllobacteriaceae</taxon>
        <taxon>Mesorhizobium</taxon>
    </lineage>
</organism>
<evidence type="ECO:0000313" key="3">
    <source>
        <dbReference type="Proteomes" id="UP000046373"/>
    </source>
</evidence>
<dbReference type="Proteomes" id="UP000046373">
    <property type="component" value="Unassembled WGS sequence"/>
</dbReference>
<dbReference type="EMBL" id="CCNB01000015">
    <property type="protein sequence ID" value="CDX38159.1"/>
    <property type="molecule type" value="Genomic_DNA"/>
</dbReference>
<evidence type="ECO:0000313" key="2">
    <source>
        <dbReference type="EMBL" id="CDX38159.1"/>
    </source>
</evidence>
<gene>
    <name evidence="2" type="ORF">MPLDJ20_220075</name>
</gene>
<protein>
    <submittedName>
        <fullName evidence="2">Uncharacterized protein</fullName>
    </submittedName>
</protein>
<accession>A0A090F9D0</accession>
<feature type="region of interest" description="Disordered" evidence="1">
    <location>
        <begin position="1"/>
        <end position="28"/>
    </location>
</feature>
<evidence type="ECO:0000256" key="1">
    <source>
        <dbReference type="SAM" id="MobiDB-lite"/>
    </source>
</evidence>
<reference evidence="2 3" key="1">
    <citation type="submission" date="2014-08" db="EMBL/GenBank/DDBJ databases">
        <authorList>
            <person name="Moulin Lionel"/>
        </authorList>
    </citation>
    <scope>NUCLEOTIDE SEQUENCE [LARGE SCALE GENOMIC DNA]</scope>
</reference>
<sequence length="40" mass="4170">MIGQEAALERKGPLPGGGGNGPDSKTALEGVCRIQVRHRI</sequence>
<name>A0A090F9D0_MESPL</name>
<dbReference type="AlphaFoldDB" id="A0A090F9D0"/>